<keyword evidence="2" id="KW-1185">Reference proteome</keyword>
<reference evidence="1" key="1">
    <citation type="journal article" date="2023" name="IMA Fungus">
        <title>Comparative genomic study of the Penicillium genus elucidates a diverse pangenome and 15 lateral gene transfer events.</title>
        <authorList>
            <person name="Petersen C."/>
            <person name="Sorensen T."/>
            <person name="Nielsen M.R."/>
            <person name="Sondergaard T.E."/>
            <person name="Sorensen J.L."/>
            <person name="Fitzpatrick D.A."/>
            <person name="Frisvad J.C."/>
            <person name="Nielsen K.L."/>
        </authorList>
    </citation>
    <scope>NUCLEOTIDE SEQUENCE</scope>
    <source>
        <strain evidence="1">IBT 15450</strain>
    </source>
</reference>
<organism evidence="1 2">
    <name type="scientific">Penicillium canescens</name>
    <dbReference type="NCBI Taxonomy" id="5083"/>
    <lineage>
        <taxon>Eukaryota</taxon>
        <taxon>Fungi</taxon>
        <taxon>Dikarya</taxon>
        <taxon>Ascomycota</taxon>
        <taxon>Pezizomycotina</taxon>
        <taxon>Eurotiomycetes</taxon>
        <taxon>Eurotiomycetidae</taxon>
        <taxon>Eurotiales</taxon>
        <taxon>Aspergillaceae</taxon>
        <taxon>Penicillium</taxon>
    </lineage>
</organism>
<dbReference type="EMBL" id="JAQJZL010000009">
    <property type="protein sequence ID" value="KAJ6038521.1"/>
    <property type="molecule type" value="Genomic_DNA"/>
</dbReference>
<comment type="caution">
    <text evidence="1">The sequence shown here is derived from an EMBL/GenBank/DDBJ whole genome shotgun (WGS) entry which is preliminary data.</text>
</comment>
<dbReference type="AlphaFoldDB" id="A0AAD6N7J6"/>
<name>A0AAD6N7J6_PENCN</name>
<proteinExistence type="predicted"/>
<evidence type="ECO:0000313" key="2">
    <source>
        <dbReference type="Proteomes" id="UP001219568"/>
    </source>
</evidence>
<dbReference type="Proteomes" id="UP001219568">
    <property type="component" value="Unassembled WGS sequence"/>
</dbReference>
<sequence length="67" mass="7962">MPDRPLADNERRQTVDRRYLNGESLQACLEQLFPGQTDFRIRLQDEIWSFIAPRLVETAEFEAYEDT</sequence>
<gene>
    <name evidence="1" type="ORF">N7460_008292</name>
</gene>
<reference evidence="1" key="2">
    <citation type="submission" date="2023-01" db="EMBL/GenBank/DDBJ databases">
        <authorList>
            <person name="Petersen C."/>
        </authorList>
    </citation>
    <scope>NUCLEOTIDE SEQUENCE</scope>
    <source>
        <strain evidence="1">IBT 15450</strain>
    </source>
</reference>
<evidence type="ECO:0000313" key="1">
    <source>
        <dbReference type="EMBL" id="KAJ6038521.1"/>
    </source>
</evidence>
<accession>A0AAD6N7J6</accession>
<protein>
    <submittedName>
        <fullName evidence="1">Uncharacterized protein</fullName>
    </submittedName>
</protein>